<comment type="similarity">
    <text evidence="2 6">Belongs to the acyl-CoA dehydrogenase family.</text>
</comment>
<dbReference type="InterPro" id="IPR006091">
    <property type="entry name" value="Acyl-CoA_Oxase/DH_mid-dom"/>
</dbReference>
<keyword evidence="5 6" id="KW-0560">Oxidoreductase</keyword>
<gene>
    <name evidence="9" type="ORF">NAES01612_LOCUS11066</name>
</gene>
<dbReference type="GO" id="GO:0005737">
    <property type="term" value="C:cytoplasm"/>
    <property type="evidence" value="ECO:0007669"/>
    <property type="project" value="TreeGrafter"/>
</dbReference>
<dbReference type="GO" id="GO:0050660">
    <property type="term" value="F:flavin adenine dinucleotide binding"/>
    <property type="evidence" value="ECO:0007669"/>
    <property type="project" value="InterPro"/>
</dbReference>
<evidence type="ECO:0000256" key="4">
    <source>
        <dbReference type="ARBA" id="ARBA00022827"/>
    </source>
</evidence>
<comment type="cofactor">
    <cofactor evidence="1 6">
        <name>FAD</name>
        <dbReference type="ChEBI" id="CHEBI:57692"/>
    </cofactor>
</comment>
<dbReference type="InterPro" id="IPR009100">
    <property type="entry name" value="AcylCoA_DH/oxidase_NM_dom_sf"/>
</dbReference>
<dbReference type="GO" id="GO:0003995">
    <property type="term" value="F:acyl-CoA dehydrogenase activity"/>
    <property type="evidence" value="ECO:0007669"/>
    <property type="project" value="TreeGrafter"/>
</dbReference>
<keyword evidence="3 6" id="KW-0285">Flavoprotein</keyword>
<evidence type="ECO:0008006" key="10">
    <source>
        <dbReference type="Google" id="ProtNLM"/>
    </source>
</evidence>
<dbReference type="SUPFAM" id="SSF56645">
    <property type="entry name" value="Acyl-CoA dehydrogenase NM domain-like"/>
    <property type="match status" value="1"/>
</dbReference>
<evidence type="ECO:0000256" key="5">
    <source>
        <dbReference type="ARBA" id="ARBA00023002"/>
    </source>
</evidence>
<dbReference type="InterPro" id="IPR037069">
    <property type="entry name" value="AcylCoA_DH/ox_N_sf"/>
</dbReference>
<dbReference type="PANTHER" id="PTHR48083:SF13">
    <property type="entry name" value="ACYL-COA DEHYDROGENASE FAMILY MEMBER 11"/>
    <property type="match status" value="1"/>
</dbReference>
<sequence length="304" mass="33635">MDVFHFFGTEEQKRKWLVPLANGEIRSSFVMTEPGLASSDAVQISTSIRKEGSDYVINGEKIWITGAGDKRNKIYLLLGRTGTGQTKHDQHSVVLVPTDSPGITVLEPFMLYGFDDGGHGGHHRVKFENVRIPQSNLVGKEGMGFKIAQVRLAGGRLHHCARTVGLAERAIDLLKERLVTRTVQGGKPLKDLSVLRAELAEARISVDQMRLLVLDAAHKLDKYGSKDARASISMAKVRVPEQALKVINTAMEVYGGLGLSSHIPLASWYARTDSVKRMDGPCAVHREVVAKMELREFEKRKSKL</sequence>
<dbReference type="EMBL" id="HBKR01016729">
    <property type="protein sequence ID" value="CAE2304864.1"/>
    <property type="molecule type" value="Transcribed_RNA"/>
</dbReference>
<dbReference type="GO" id="GO:0033539">
    <property type="term" value="P:fatty acid beta-oxidation using acyl-CoA dehydrogenase"/>
    <property type="evidence" value="ECO:0007669"/>
    <property type="project" value="TreeGrafter"/>
</dbReference>
<evidence type="ECO:0000259" key="8">
    <source>
        <dbReference type="Pfam" id="PF02770"/>
    </source>
</evidence>
<evidence type="ECO:0000256" key="2">
    <source>
        <dbReference type="ARBA" id="ARBA00009347"/>
    </source>
</evidence>
<dbReference type="SUPFAM" id="SSF47203">
    <property type="entry name" value="Acyl-CoA dehydrogenase C-terminal domain-like"/>
    <property type="match status" value="1"/>
</dbReference>
<dbReference type="InterPro" id="IPR036250">
    <property type="entry name" value="AcylCo_DH-like_C"/>
</dbReference>
<dbReference type="Gene3D" id="1.10.540.10">
    <property type="entry name" value="Acyl-CoA dehydrogenase/oxidase, N-terminal domain"/>
    <property type="match status" value="1"/>
</dbReference>
<keyword evidence="4 6" id="KW-0274">FAD</keyword>
<evidence type="ECO:0000256" key="3">
    <source>
        <dbReference type="ARBA" id="ARBA00022630"/>
    </source>
</evidence>
<reference evidence="9" key="1">
    <citation type="submission" date="2021-01" db="EMBL/GenBank/DDBJ databases">
        <authorList>
            <person name="Corre E."/>
            <person name="Pelletier E."/>
            <person name="Niang G."/>
            <person name="Scheremetjew M."/>
            <person name="Finn R."/>
            <person name="Kale V."/>
            <person name="Holt S."/>
            <person name="Cochrane G."/>
            <person name="Meng A."/>
            <person name="Brown T."/>
            <person name="Cohen L."/>
        </authorList>
    </citation>
    <scope>NUCLEOTIDE SEQUENCE</scope>
    <source>
        <strain evidence="9">SoJaBio B1-5/56/2</strain>
    </source>
</reference>
<dbReference type="AlphaFoldDB" id="A0A7S4NSN7"/>
<dbReference type="PANTHER" id="PTHR48083">
    <property type="entry name" value="MEDIUM-CHAIN SPECIFIC ACYL-COA DEHYDROGENASE, MITOCHONDRIAL-RELATED"/>
    <property type="match status" value="1"/>
</dbReference>
<evidence type="ECO:0000313" key="9">
    <source>
        <dbReference type="EMBL" id="CAE2304864.1"/>
    </source>
</evidence>
<accession>A0A7S4NSN7</accession>
<evidence type="ECO:0000256" key="1">
    <source>
        <dbReference type="ARBA" id="ARBA00001974"/>
    </source>
</evidence>
<dbReference type="Gene3D" id="1.20.140.10">
    <property type="entry name" value="Butyryl-CoA Dehydrogenase, subunit A, domain 3"/>
    <property type="match status" value="1"/>
</dbReference>
<protein>
    <recommendedName>
        <fullName evidence="10">Acyl-CoA dehydrogenase/oxidase C-terminal domain-containing protein</fullName>
    </recommendedName>
</protein>
<feature type="domain" description="Acyl-CoA dehydrogenase/oxidase C-terminal" evidence="7">
    <location>
        <begin position="142"/>
        <end position="291"/>
    </location>
</feature>
<feature type="domain" description="Acyl-CoA oxidase/dehydrogenase middle" evidence="8">
    <location>
        <begin position="28"/>
        <end position="129"/>
    </location>
</feature>
<evidence type="ECO:0000256" key="6">
    <source>
        <dbReference type="RuleBase" id="RU362125"/>
    </source>
</evidence>
<dbReference type="InterPro" id="IPR009075">
    <property type="entry name" value="AcylCo_DH/oxidase_C"/>
</dbReference>
<dbReference type="InterPro" id="IPR050741">
    <property type="entry name" value="Acyl-CoA_dehydrogenase"/>
</dbReference>
<dbReference type="Pfam" id="PF00441">
    <property type="entry name" value="Acyl-CoA_dh_1"/>
    <property type="match status" value="1"/>
</dbReference>
<evidence type="ECO:0000259" key="7">
    <source>
        <dbReference type="Pfam" id="PF00441"/>
    </source>
</evidence>
<proteinExistence type="inferred from homology"/>
<dbReference type="FunFam" id="2.40.110.10:FF:000002">
    <property type="entry name" value="Acyl-CoA dehydrogenase fadE12"/>
    <property type="match status" value="1"/>
</dbReference>
<organism evidence="9">
    <name type="scientific">Paramoeba aestuarina</name>
    <dbReference type="NCBI Taxonomy" id="180227"/>
    <lineage>
        <taxon>Eukaryota</taxon>
        <taxon>Amoebozoa</taxon>
        <taxon>Discosea</taxon>
        <taxon>Flabellinia</taxon>
        <taxon>Dactylopodida</taxon>
        <taxon>Paramoebidae</taxon>
        <taxon>Paramoeba</taxon>
    </lineage>
</organism>
<dbReference type="InterPro" id="IPR046373">
    <property type="entry name" value="Acyl-CoA_Oxase/DH_mid-dom_sf"/>
</dbReference>
<dbReference type="Pfam" id="PF02770">
    <property type="entry name" value="Acyl-CoA_dh_M"/>
    <property type="match status" value="1"/>
</dbReference>
<dbReference type="Gene3D" id="2.40.110.10">
    <property type="entry name" value="Butyryl-CoA Dehydrogenase, subunit A, domain 2"/>
    <property type="match status" value="1"/>
</dbReference>
<name>A0A7S4NSN7_9EUKA</name>